<evidence type="ECO:0000256" key="5">
    <source>
        <dbReference type="RuleBase" id="RU363099"/>
    </source>
</evidence>
<evidence type="ECO:0000256" key="2">
    <source>
        <dbReference type="ARBA" id="ARBA00011738"/>
    </source>
</evidence>
<proteinExistence type="inferred from homology"/>
<protein>
    <recommendedName>
        <fullName evidence="5">Dirigent protein</fullName>
    </recommendedName>
</protein>
<feature type="domain" description="Jacalin-type lectin" evidence="6">
    <location>
        <begin position="169"/>
        <end position="308"/>
    </location>
</feature>
<dbReference type="Gramene" id="TraesRN2B0100104100.1">
    <property type="protein sequence ID" value="TraesRN2B0100104100.1"/>
    <property type="gene ID" value="TraesRN2B0100104100"/>
</dbReference>
<reference evidence="7" key="1">
    <citation type="submission" date="2018-08" db="EMBL/GenBank/DDBJ databases">
        <authorList>
            <person name="Rossello M."/>
        </authorList>
    </citation>
    <scope>NUCLEOTIDE SEQUENCE [LARGE SCALE GENOMIC DNA]</scope>
    <source>
        <strain evidence="7">cv. Chinese Spring</strain>
    </source>
</reference>
<dbReference type="Gramene" id="TraesCS2B03G0105900.1">
    <property type="protein sequence ID" value="TraesCS2B03G0105900.1.CDS"/>
    <property type="gene ID" value="TraesCS2B03G0105900"/>
</dbReference>
<dbReference type="InterPro" id="IPR001229">
    <property type="entry name" value="Jacalin-like_lectin_dom"/>
</dbReference>
<comment type="function">
    <text evidence="5">Dirigent proteins impart stereoselectivity on the phenoxy radical-coupling reaction, yielding optically active lignans from two molecules of coniferyl alcohol in the biosynthesis of lignans, flavonolignans, and alkaloids and thus plays a central role in plant secondary metabolism.</text>
</comment>
<evidence type="ECO:0000313" key="7">
    <source>
        <dbReference type="EnsemblPlants" id="TraesCS2B02G050100.1"/>
    </source>
</evidence>
<sequence length="311" mass="34248">MAKYVQSAPVSNEALQHKEFLLDNLYMEQRTELNTMETIILDSNLPQRFGCIAATDYAIYDGIGLDKKLVARAQGLNMAVGATNGTWSFCFNMVFVDERFTGSSLKVLGNLAEPYEGEWAILGGTGEFAYAQGVVTFKKIQEFENGKSRLRELQIRAVCVKFSSSLSLPVKMGPWGGNGGSIQDMTTGKPMRLESVTIHSDNSWIVYSLAFTYIDKLGKRRKEGPWGPDKGTSQTIEFGPKEYVREISGTIDTVISSLVITTNFKKYGPFGHEKGNRFSATVPENTCVVGFFARTGNALDAIGIYHGPIVV</sequence>
<dbReference type="Gramene" id="TraesSYM2B03G00843630.1">
    <property type="protein sequence ID" value="TraesSYM2B03G00843630.1"/>
    <property type="gene ID" value="TraesSYM2B03G00843630"/>
</dbReference>
<dbReference type="CDD" id="cd09612">
    <property type="entry name" value="Jacalin"/>
    <property type="match status" value="1"/>
</dbReference>
<keyword evidence="3 5" id="KW-0964">Secreted</keyword>
<dbReference type="SMART" id="SM00915">
    <property type="entry name" value="Jacalin"/>
    <property type="match status" value="1"/>
</dbReference>
<dbReference type="Gramene" id="TraesMAC2B03G00831330.1">
    <property type="protein sequence ID" value="TraesMAC2B03G00831330.1"/>
    <property type="gene ID" value="TraesMAC2B03G00831330"/>
</dbReference>
<dbReference type="GO" id="GO:0030246">
    <property type="term" value="F:carbohydrate binding"/>
    <property type="evidence" value="ECO:0007669"/>
    <property type="project" value="UniProtKB-KW"/>
</dbReference>
<keyword evidence="8" id="KW-1185">Reference proteome</keyword>
<dbReference type="AlphaFoldDB" id="A0A3B6BXX8"/>
<dbReference type="Gramene" id="TraesCLE_scaffold_012519_01G001000.1">
    <property type="protein sequence ID" value="TraesCLE_scaffold_012519_01G001000.1"/>
    <property type="gene ID" value="TraesCLE_scaffold_012519_01G001000"/>
</dbReference>
<dbReference type="SMR" id="A0A3B6BXX8"/>
<comment type="subcellular location">
    <subcellularLocation>
        <location evidence="5">Secreted</location>
        <location evidence="5">Extracellular space</location>
        <location evidence="5">Apoplast</location>
    </subcellularLocation>
</comment>
<evidence type="ECO:0000256" key="3">
    <source>
        <dbReference type="ARBA" id="ARBA00022525"/>
    </source>
</evidence>
<dbReference type="Gramene" id="TraesJAG2B03G00833430.1">
    <property type="protein sequence ID" value="TraesJAG2B03G00833430.1"/>
    <property type="gene ID" value="TraesJAG2B03G00833430"/>
</dbReference>
<dbReference type="InterPro" id="IPR033734">
    <property type="entry name" value="Jacalin-like_lectin_dom_plant"/>
</dbReference>
<dbReference type="OrthoDB" id="581739at2759"/>
<dbReference type="Proteomes" id="UP000019116">
    <property type="component" value="Chromosome 2B"/>
</dbReference>
<dbReference type="Gramene" id="TraesJUL2B03G00838520.1">
    <property type="protein sequence ID" value="TraesJUL2B03G00838520.1"/>
    <property type="gene ID" value="TraesJUL2B03G00838520"/>
</dbReference>
<dbReference type="PANTHER" id="PTHR46506">
    <property type="entry name" value="OS05G0143600 PROTEIN"/>
    <property type="match status" value="1"/>
</dbReference>
<dbReference type="Gene3D" id="2.40.480.10">
    <property type="entry name" value="Allene oxide cyclase-like"/>
    <property type="match status" value="1"/>
</dbReference>
<comment type="subunit">
    <text evidence="2 5">Homodimer.</text>
</comment>
<keyword evidence="4" id="KW-0430">Lectin</keyword>
<keyword evidence="5" id="KW-0052">Apoplast</keyword>
<dbReference type="Gramene" id="TraesLDM2B03G00835670.1">
    <property type="protein sequence ID" value="TraesLDM2B03G00835670.1"/>
    <property type="gene ID" value="TraesLDM2B03G00835670"/>
</dbReference>
<comment type="similarity">
    <text evidence="1 5">Belongs to the plant dirigent protein family.</text>
</comment>
<dbReference type="OMA" id="RTELNTM"/>
<organism evidence="7">
    <name type="scientific">Triticum aestivum</name>
    <name type="common">Wheat</name>
    <dbReference type="NCBI Taxonomy" id="4565"/>
    <lineage>
        <taxon>Eukaryota</taxon>
        <taxon>Viridiplantae</taxon>
        <taxon>Streptophyta</taxon>
        <taxon>Embryophyta</taxon>
        <taxon>Tracheophyta</taxon>
        <taxon>Spermatophyta</taxon>
        <taxon>Magnoliopsida</taxon>
        <taxon>Liliopsida</taxon>
        <taxon>Poales</taxon>
        <taxon>Poaceae</taxon>
        <taxon>BOP clade</taxon>
        <taxon>Pooideae</taxon>
        <taxon>Triticodae</taxon>
        <taxon>Triticeae</taxon>
        <taxon>Triticinae</taxon>
        <taxon>Triticum</taxon>
    </lineage>
</organism>
<dbReference type="InterPro" id="IPR044859">
    <property type="entry name" value="Allene_oxi_cyc_Dirigent"/>
</dbReference>
<dbReference type="Gramene" id="TraesPARA_EIv1.0_0611570.1">
    <property type="protein sequence ID" value="TraesPARA_EIv1.0_0611570.1.CDS"/>
    <property type="gene ID" value="TraesPARA_EIv1.0_0611570"/>
</dbReference>
<dbReference type="Gramene" id="TraesCAD_scaffold_018654_01G000300.1">
    <property type="protein sequence ID" value="TraesCAD_scaffold_018654_01G000300.1"/>
    <property type="gene ID" value="TraesCAD_scaffold_018654_01G000300"/>
</dbReference>
<dbReference type="Gramene" id="TraesSTA2B03G00833970.1">
    <property type="protein sequence ID" value="TraesSTA2B03G00833970.1"/>
    <property type="gene ID" value="TraesSTA2B03G00833970"/>
</dbReference>
<dbReference type="RefSeq" id="XP_044318981.1">
    <property type="nucleotide sequence ID" value="XM_044463046.1"/>
</dbReference>
<dbReference type="InterPro" id="IPR036404">
    <property type="entry name" value="Jacalin-like_lectin_dom_sf"/>
</dbReference>
<dbReference type="InterPro" id="IPR004265">
    <property type="entry name" value="Dirigent"/>
</dbReference>
<dbReference type="Gramene" id="TraesLAC2B03G00830060.1">
    <property type="protein sequence ID" value="TraesLAC2B03G00830060.1"/>
    <property type="gene ID" value="TraesLAC2B03G00830060"/>
</dbReference>
<dbReference type="Gene3D" id="2.100.10.30">
    <property type="entry name" value="Jacalin-like lectin domain"/>
    <property type="match status" value="1"/>
</dbReference>
<evidence type="ECO:0000256" key="1">
    <source>
        <dbReference type="ARBA" id="ARBA00010746"/>
    </source>
</evidence>
<gene>
    <name evidence="7" type="primary">LOC123040115</name>
</gene>
<evidence type="ECO:0000256" key="4">
    <source>
        <dbReference type="ARBA" id="ARBA00022734"/>
    </source>
</evidence>
<dbReference type="Gramene" id="TraesROB_scaffold_036595_01G000300.1">
    <property type="protein sequence ID" value="TraesROB_scaffold_036595_01G000300.1"/>
    <property type="gene ID" value="TraesROB_scaffold_036595_01G000300"/>
</dbReference>
<dbReference type="GO" id="GO:0009699">
    <property type="term" value="P:phenylpropanoid biosynthetic process"/>
    <property type="evidence" value="ECO:0007669"/>
    <property type="project" value="UniProtKB-ARBA"/>
</dbReference>
<reference evidence="7" key="2">
    <citation type="submission" date="2018-10" db="UniProtKB">
        <authorList>
            <consortium name="EnsemblPlants"/>
        </authorList>
    </citation>
    <scope>IDENTIFICATION</scope>
</reference>
<name>A0A3B6BXX8_WHEAT</name>
<accession>A0A3B6BXX8</accession>
<dbReference type="Gramene" id="TraesARI2B03G00843270.1">
    <property type="protein sequence ID" value="TraesARI2B03G00843270.1"/>
    <property type="gene ID" value="TraesARI2B03G00843270"/>
</dbReference>
<dbReference type="Gramene" id="TraesCS2B02G050100.1">
    <property type="protein sequence ID" value="TraesCS2B02G050100.1"/>
    <property type="gene ID" value="TraesCS2B02G050100"/>
</dbReference>
<evidence type="ECO:0000259" key="6">
    <source>
        <dbReference type="PROSITE" id="PS51752"/>
    </source>
</evidence>
<dbReference type="Pfam" id="PF01419">
    <property type="entry name" value="Jacalin"/>
    <property type="match status" value="1"/>
</dbReference>
<dbReference type="Gramene" id="TraesKAR2B01G0024490.1">
    <property type="protein sequence ID" value="cds.TraesKAR2B01G0024490.1"/>
    <property type="gene ID" value="TraesKAR2B01G0024490"/>
</dbReference>
<dbReference type="Gramene" id="TraesNOR2B03G00844350.1">
    <property type="protein sequence ID" value="TraesNOR2B03G00844350.1"/>
    <property type="gene ID" value="TraesNOR2B03G00844350"/>
</dbReference>
<dbReference type="Gramene" id="TraesWEE_scaffold_022485_01G000500.1">
    <property type="protein sequence ID" value="TraesWEE_scaffold_022485_01G000500.1"/>
    <property type="gene ID" value="TraesWEE_scaffold_022485_01G000500"/>
</dbReference>
<evidence type="ECO:0000313" key="8">
    <source>
        <dbReference type="Proteomes" id="UP000019116"/>
    </source>
</evidence>
<dbReference type="STRING" id="4565.A0A3B6BXX8"/>
<dbReference type="SUPFAM" id="SSF51101">
    <property type="entry name" value="Mannose-binding lectins"/>
    <property type="match status" value="1"/>
</dbReference>
<dbReference type="PROSITE" id="PS51752">
    <property type="entry name" value="JACALIN_LECTIN"/>
    <property type="match status" value="1"/>
</dbReference>
<dbReference type="Pfam" id="PF03018">
    <property type="entry name" value="Dirigent"/>
    <property type="match status" value="1"/>
</dbReference>
<dbReference type="GO" id="GO:0048046">
    <property type="term" value="C:apoplast"/>
    <property type="evidence" value="ECO:0007669"/>
    <property type="project" value="UniProtKB-SubCell"/>
</dbReference>
<dbReference type="EnsemblPlants" id="TraesCS2B02G050100.1">
    <property type="protein sequence ID" value="TraesCS2B02G050100.1"/>
    <property type="gene ID" value="TraesCS2B02G050100"/>
</dbReference>
<dbReference type="GeneID" id="123040115"/>